<gene>
    <name evidence="1" type="ORF">FUA22_01950</name>
</gene>
<dbReference type="OrthoDB" id="9806005at2"/>
<keyword evidence="2" id="KW-1185">Reference proteome</keyword>
<evidence type="ECO:0008006" key="3">
    <source>
        <dbReference type="Google" id="ProtNLM"/>
    </source>
</evidence>
<dbReference type="RefSeq" id="WP_147766047.1">
    <property type="nucleotide sequence ID" value="NZ_VRKQ01000008.1"/>
</dbReference>
<dbReference type="PANTHER" id="PTHR41368:SF1">
    <property type="entry name" value="PROTEIN YGHO"/>
    <property type="match status" value="1"/>
</dbReference>
<dbReference type="PANTHER" id="PTHR41368">
    <property type="entry name" value="PROTEIN YGHO"/>
    <property type="match status" value="1"/>
</dbReference>
<name>A0A5C7GJU5_9FLAO</name>
<comment type="caution">
    <text evidence="1">The sequence shown here is derived from an EMBL/GenBank/DDBJ whole genome shotgun (WGS) entry which is preliminary data.</text>
</comment>
<dbReference type="InterPro" id="IPR016181">
    <property type="entry name" value="Acyl_CoA_acyltransferase"/>
</dbReference>
<dbReference type="SUPFAM" id="SSF55729">
    <property type="entry name" value="Acyl-CoA N-acyltransferases (Nat)"/>
    <property type="match status" value="1"/>
</dbReference>
<dbReference type="AlphaFoldDB" id="A0A5C7GJU5"/>
<proteinExistence type="predicted"/>
<dbReference type="Gene3D" id="3.40.630.30">
    <property type="match status" value="1"/>
</dbReference>
<evidence type="ECO:0000313" key="2">
    <source>
        <dbReference type="Proteomes" id="UP000321080"/>
    </source>
</evidence>
<dbReference type="InterPro" id="IPR039968">
    <property type="entry name" value="BcerS-like"/>
</dbReference>
<evidence type="ECO:0000313" key="1">
    <source>
        <dbReference type="EMBL" id="TXG38669.1"/>
    </source>
</evidence>
<protein>
    <recommendedName>
        <fullName evidence="3">N-acetyltransferase domain-containing protein</fullName>
    </recommendedName>
</protein>
<sequence length="373" mass="42720">MGIEVLEVKTNADQKKFIQFPFDLYKDNPLYAGELYVTTKSMITKDNPFFKHSKITLFLAFSGHKTVGRIAVIKNQVHLKLYKDEAGFFGYFDAINNPEVAKALFNKAQNWLKDESLTKIIGPTNLTTNDSCGILINGFKNPNVISMPYNYKYYDTLLTLCGFEKELDLYSYWFDGKQIEQKYGNVLKRCTQSMDKKGITIRPVSKKTFDHDISRLRNVYNACNQNNWGFIPLNEIEFKKMANELKLIAPLELALIAEKGNDIIGFILAVPDLNQAIKHVKNGKLLPFGFLKLLWYKRKINKARVMILGVLKNYSGLGLDLILYHKITKALIQNNVIEAEAGYVLESNNIMNSVLHKIGGIRTKTYRIYNKTI</sequence>
<dbReference type="EMBL" id="VRKQ01000008">
    <property type="protein sequence ID" value="TXG38669.1"/>
    <property type="molecule type" value="Genomic_DNA"/>
</dbReference>
<organism evidence="1 2">
    <name type="scientific">Seonamhaeicola maritimus</name>
    <dbReference type="NCBI Taxonomy" id="2591822"/>
    <lineage>
        <taxon>Bacteria</taxon>
        <taxon>Pseudomonadati</taxon>
        <taxon>Bacteroidota</taxon>
        <taxon>Flavobacteriia</taxon>
        <taxon>Flavobacteriales</taxon>
        <taxon>Flavobacteriaceae</taxon>
    </lineage>
</organism>
<accession>A0A5C7GJU5</accession>
<reference evidence="1 2" key="1">
    <citation type="submission" date="2019-08" db="EMBL/GenBank/DDBJ databases">
        <title>Seonamhaeicola sediminis sp. nov., isolated from marine sediment.</title>
        <authorList>
            <person name="Cao W.R."/>
        </authorList>
    </citation>
    <scope>NUCLEOTIDE SEQUENCE [LARGE SCALE GENOMIC DNA]</scope>
    <source>
        <strain evidence="1 2">1505</strain>
    </source>
</reference>
<dbReference type="Proteomes" id="UP000321080">
    <property type="component" value="Unassembled WGS sequence"/>
</dbReference>